<dbReference type="KEGG" id="fmr:Fuma_04351"/>
<accession>A0A1P8WKX0</accession>
<evidence type="ECO:0000313" key="2">
    <source>
        <dbReference type="Proteomes" id="UP000187735"/>
    </source>
</evidence>
<dbReference type="Proteomes" id="UP000187735">
    <property type="component" value="Chromosome"/>
</dbReference>
<dbReference type="EMBL" id="CP017641">
    <property type="protein sequence ID" value="APZ94712.1"/>
    <property type="molecule type" value="Genomic_DNA"/>
</dbReference>
<proteinExistence type="predicted"/>
<evidence type="ECO:0000313" key="1">
    <source>
        <dbReference type="EMBL" id="APZ94712.1"/>
    </source>
</evidence>
<dbReference type="AlphaFoldDB" id="A0A1P8WKX0"/>
<protein>
    <submittedName>
        <fullName evidence="1">Uncharacterized protein</fullName>
    </submittedName>
</protein>
<name>A0A1P8WKX0_9PLAN</name>
<keyword evidence="2" id="KW-1185">Reference proteome</keyword>
<organism evidence="1 2">
    <name type="scientific">Fuerstiella marisgermanici</name>
    <dbReference type="NCBI Taxonomy" id="1891926"/>
    <lineage>
        <taxon>Bacteria</taxon>
        <taxon>Pseudomonadati</taxon>
        <taxon>Planctomycetota</taxon>
        <taxon>Planctomycetia</taxon>
        <taxon>Planctomycetales</taxon>
        <taxon>Planctomycetaceae</taxon>
        <taxon>Fuerstiella</taxon>
    </lineage>
</organism>
<sequence length="136" mass="15048">MALFRNPDEAIVLSQSAQAAVTGENRILSENPVWPWFPGVSQPLWRKVTHHSQMRPTGAVRRLSVLCVNAHHATEARAEHCQDFATEACLAVVQRSIGVATIRFSKTWLTSQVPVFPRLLYSPAYSSIVTEPLPSG</sequence>
<gene>
    <name evidence="1" type="ORF">Fuma_04351</name>
</gene>
<reference evidence="1 2" key="1">
    <citation type="journal article" date="2016" name="Front. Microbiol.">
        <title>Fuerstia marisgermanicae gen. nov., sp. nov., an Unusual Member of the Phylum Planctomycetes from the German Wadden Sea.</title>
        <authorList>
            <person name="Kohn T."/>
            <person name="Heuer A."/>
            <person name="Jogler M."/>
            <person name="Vollmers J."/>
            <person name="Boedeker C."/>
            <person name="Bunk B."/>
            <person name="Rast P."/>
            <person name="Borchert D."/>
            <person name="Glockner I."/>
            <person name="Freese H.M."/>
            <person name="Klenk H.P."/>
            <person name="Overmann J."/>
            <person name="Kaster A.K."/>
            <person name="Rohde M."/>
            <person name="Wiegand S."/>
            <person name="Jogler C."/>
        </authorList>
    </citation>
    <scope>NUCLEOTIDE SEQUENCE [LARGE SCALE GENOMIC DNA]</scope>
    <source>
        <strain evidence="1 2">NH11</strain>
    </source>
</reference>